<dbReference type="EMBL" id="BQNB010010580">
    <property type="protein sequence ID" value="GJS79189.1"/>
    <property type="molecule type" value="Genomic_DNA"/>
</dbReference>
<gene>
    <name evidence="2" type="ORF">Tco_0729070</name>
</gene>
<evidence type="ECO:0000259" key="1">
    <source>
        <dbReference type="Pfam" id="PF25597"/>
    </source>
</evidence>
<keyword evidence="3" id="KW-1185">Reference proteome</keyword>
<accession>A0ABQ4YMW0</accession>
<protein>
    <recommendedName>
        <fullName evidence="1">Retroviral polymerase SH3-like domain-containing protein</fullName>
    </recommendedName>
</protein>
<dbReference type="Proteomes" id="UP001151760">
    <property type="component" value="Unassembled WGS sequence"/>
</dbReference>
<feature type="domain" description="Retroviral polymerase SH3-like" evidence="1">
    <location>
        <begin position="244"/>
        <end position="307"/>
    </location>
</feature>
<dbReference type="CDD" id="cd09272">
    <property type="entry name" value="RNase_HI_RT_Ty1"/>
    <property type="match status" value="1"/>
</dbReference>
<evidence type="ECO:0000313" key="3">
    <source>
        <dbReference type="Proteomes" id="UP001151760"/>
    </source>
</evidence>
<dbReference type="InterPro" id="IPR057670">
    <property type="entry name" value="SH3_retrovirus"/>
</dbReference>
<comment type="caution">
    <text evidence="2">The sequence shown here is derived from an EMBL/GenBank/DDBJ whole genome shotgun (WGS) entry which is preliminary data.</text>
</comment>
<reference evidence="2" key="1">
    <citation type="journal article" date="2022" name="Int. J. Mol. Sci.">
        <title>Draft Genome of Tanacetum Coccineum: Genomic Comparison of Closely Related Tanacetum-Family Plants.</title>
        <authorList>
            <person name="Yamashiro T."/>
            <person name="Shiraishi A."/>
            <person name="Nakayama K."/>
            <person name="Satake H."/>
        </authorList>
    </citation>
    <scope>NUCLEOTIDE SEQUENCE</scope>
</reference>
<dbReference type="PANTHER" id="PTHR11439">
    <property type="entry name" value="GAG-POL-RELATED RETROTRANSPOSON"/>
    <property type="match status" value="1"/>
</dbReference>
<name>A0ABQ4YMW0_9ASTR</name>
<organism evidence="2 3">
    <name type="scientific">Tanacetum coccineum</name>
    <dbReference type="NCBI Taxonomy" id="301880"/>
    <lineage>
        <taxon>Eukaryota</taxon>
        <taxon>Viridiplantae</taxon>
        <taxon>Streptophyta</taxon>
        <taxon>Embryophyta</taxon>
        <taxon>Tracheophyta</taxon>
        <taxon>Spermatophyta</taxon>
        <taxon>Magnoliopsida</taxon>
        <taxon>eudicotyledons</taxon>
        <taxon>Gunneridae</taxon>
        <taxon>Pentapetalae</taxon>
        <taxon>asterids</taxon>
        <taxon>campanulids</taxon>
        <taxon>Asterales</taxon>
        <taxon>Asteraceae</taxon>
        <taxon>Asteroideae</taxon>
        <taxon>Anthemideae</taxon>
        <taxon>Anthemidinae</taxon>
        <taxon>Tanacetum</taxon>
    </lineage>
</organism>
<proteinExistence type="predicted"/>
<dbReference type="PANTHER" id="PTHR11439:SF440">
    <property type="entry name" value="INTEGRASE CATALYTIC DOMAIN-CONTAINING PROTEIN"/>
    <property type="match status" value="1"/>
</dbReference>
<sequence length="478" mass="53320">MAALRRRQGARRGLHVTKQTKAPTLVYTTIHILEEILRTQEAVSPINVKEPKGGDDYTKVTYDNEQCLKLSTIPERENDEFIKSSVDDLVPIPRESELTLDSTYLECSMPIDPPLPCTDVLGDTIVDIDLLLGEHVDTLSTGNREIDYNPSRDIEELERLLADDPVPEFEDISSLDPLESTPIIDESTLLVTPLPNPMHICLREVERFDPFFSLTQSGETTIPYAREDHRACFQSSNHSVSDQAVVRLLDPKLKTLSGRGIECIFVGYLEHSTAFRFFVIKPNESVLINSIIESRDAIFDENRFSSVPRPSQRSLVNGTEDFGGSVVPEEVTEEGFRQKSEIDYFDTICSLALTVPKTADMSTPMGTSEKLMPNNGQAVSQLEYSRMISCLMYAMTCTRPDIAFAVGKLRKYNSNPDNPSTSGWVFMLGGGAISWAFKKQTCITGSTMEYEFVALAAAGKEAESLKNFSLRFHCGPNL</sequence>
<reference evidence="2" key="2">
    <citation type="submission" date="2022-01" db="EMBL/GenBank/DDBJ databases">
        <authorList>
            <person name="Yamashiro T."/>
            <person name="Shiraishi A."/>
            <person name="Satake H."/>
            <person name="Nakayama K."/>
        </authorList>
    </citation>
    <scope>NUCLEOTIDE SEQUENCE</scope>
</reference>
<dbReference type="Pfam" id="PF25597">
    <property type="entry name" value="SH3_retrovirus"/>
    <property type="match status" value="1"/>
</dbReference>
<evidence type="ECO:0000313" key="2">
    <source>
        <dbReference type="EMBL" id="GJS79189.1"/>
    </source>
</evidence>